<keyword evidence="1" id="KW-0472">Membrane</keyword>
<protein>
    <recommendedName>
        <fullName evidence="2">Methyltransferase type 11 domain-containing protein</fullName>
    </recommendedName>
</protein>
<evidence type="ECO:0000259" key="2">
    <source>
        <dbReference type="Pfam" id="PF08241"/>
    </source>
</evidence>
<evidence type="ECO:0000256" key="1">
    <source>
        <dbReference type="SAM" id="Phobius"/>
    </source>
</evidence>
<feature type="domain" description="Methyltransferase type 11" evidence="2">
    <location>
        <begin position="94"/>
        <end position="187"/>
    </location>
</feature>
<dbReference type="PANTHER" id="PTHR43861">
    <property type="entry name" value="TRANS-ACONITATE 2-METHYLTRANSFERASE-RELATED"/>
    <property type="match status" value="1"/>
</dbReference>
<keyword evidence="1" id="KW-0812">Transmembrane</keyword>
<dbReference type="InterPro" id="IPR029063">
    <property type="entry name" value="SAM-dependent_MTases_sf"/>
</dbReference>
<reference evidence="3" key="1">
    <citation type="journal article" date="2020" name="Nature">
        <title>Giant virus diversity and host interactions through global metagenomics.</title>
        <authorList>
            <person name="Schulz F."/>
            <person name="Roux S."/>
            <person name="Paez-Espino D."/>
            <person name="Jungbluth S."/>
            <person name="Walsh D.A."/>
            <person name="Denef V.J."/>
            <person name="McMahon K.D."/>
            <person name="Konstantinidis K.T."/>
            <person name="Eloe-Fadrosh E.A."/>
            <person name="Kyrpides N.C."/>
            <person name="Woyke T."/>
        </authorList>
    </citation>
    <scope>NUCLEOTIDE SEQUENCE</scope>
    <source>
        <strain evidence="3">GVMAG-M-3300023184-120</strain>
    </source>
</reference>
<name>A0A6C0HIL2_9ZZZZ</name>
<keyword evidence="1" id="KW-1133">Transmembrane helix</keyword>
<dbReference type="InterPro" id="IPR013216">
    <property type="entry name" value="Methyltransf_11"/>
</dbReference>
<dbReference type="GO" id="GO:0008757">
    <property type="term" value="F:S-adenosylmethionine-dependent methyltransferase activity"/>
    <property type="evidence" value="ECO:0007669"/>
    <property type="project" value="InterPro"/>
</dbReference>
<dbReference type="CDD" id="cd02440">
    <property type="entry name" value="AdoMet_MTases"/>
    <property type="match status" value="1"/>
</dbReference>
<dbReference type="AlphaFoldDB" id="A0A6C0HIL2"/>
<feature type="transmembrane region" description="Helical" evidence="1">
    <location>
        <begin position="6"/>
        <end position="27"/>
    </location>
</feature>
<organism evidence="3">
    <name type="scientific">viral metagenome</name>
    <dbReference type="NCBI Taxonomy" id="1070528"/>
    <lineage>
        <taxon>unclassified sequences</taxon>
        <taxon>metagenomes</taxon>
        <taxon>organismal metagenomes</taxon>
    </lineage>
</organism>
<dbReference type="EMBL" id="MN739968">
    <property type="protein sequence ID" value="QHT80422.1"/>
    <property type="molecule type" value="Genomic_DNA"/>
</dbReference>
<evidence type="ECO:0000313" key="3">
    <source>
        <dbReference type="EMBL" id="QHT80422.1"/>
    </source>
</evidence>
<dbReference type="Gene3D" id="3.40.50.150">
    <property type="entry name" value="Vaccinia Virus protein VP39"/>
    <property type="match status" value="1"/>
</dbReference>
<dbReference type="SUPFAM" id="SSF53335">
    <property type="entry name" value="S-adenosyl-L-methionine-dependent methyltransferases"/>
    <property type="match status" value="1"/>
</dbReference>
<proteinExistence type="predicted"/>
<accession>A0A6C0HIL2</accession>
<dbReference type="Pfam" id="PF08241">
    <property type="entry name" value="Methyltransf_11"/>
    <property type="match status" value="1"/>
</dbReference>
<sequence>MYLEEGGPSWIYILIVLSIVILILTGLKKFCLRRAKKKEGFTQDEDFVLKQNGESYDTFYVQQYDDLMKTEERLQFEVAHILKTNPSLRESVFLDIGCGTCGLLSELHSYGFRTFGLDKSTAVVEFAEKKNKDLEVKLGDGNVLMTYDKGTFTHITCMYFTVYEFENKALLFRNIYHWLQRGGFLILHLVEGDKFEMIAPCAKVRNDLVHEFSKERITKSTVTMPSYVYGTKYSPIVSSKDYLFEETFKSNDKTRVNSRRLFMSSKEEITTALKKLGFELWDETSYESQCGSKFSNLYTFLKI</sequence>